<name>A0A9W6NFM1_9PSED</name>
<evidence type="ECO:0008006" key="3">
    <source>
        <dbReference type="Google" id="ProtNLM"/>
    </source>
</evidence>
<gene>
    <name evidence="1" type="ORF">GCM10017655_20390</name>
</gene>
<dbReference type="SUPFAM" id="SSF56059">
    <property type="entry name" value="Glutathione synthetase ATP-binding domain-like"/>
    <property type="match status" value="1"/>
</dbReference>
<dbReference type="RefSeq" id="WP_271195176.1">
    <property type="nucleotide sequence ID" value="NZ_BSFN01000004.1"/>
</dbReference>
<comment type="caution">
    <text evidence="1">The sequence shown here is derived from an EMBL/GenBank/DDBJ whole genome shotgun (WGS) entry which is preliminary data.</text>
</comment>
<evidence type="ECO:0000313" key="2">
    <source>
        <dbReference type="Proteomes" id="UP001143328"/>
    </source>
</evidence>
<dbReference type="EMBL" id="BSFN01000004">
    <property type="protein sequence ID" value="GLK88977.1"/>
    <property type="molecule type" value="Genomic_DNA"/>
</dbReference>
<accession>A0A9W6NFM1</accession>
<protein>
    <recommendedName>
        <fullName evidence="3">Biotin carboxylase</fullName>
    </recommendedName>
</protein>
<organism evidence="1 2">
    <name type="scientific">Pseudomonas turukhanskensis</name>
    <dbReference type="NCBI Taxonomy" id="1806536"/>
    <lineage>
        <taxon>Bacteria</taxon>
        <taxon>Pseudomonadati</taxon>
        <taxon>Pseudomonadota</taxon>
        <taxon>Gammaproteobacteria</taxon>
        <taxon>Pseudomonadales</taxon>
        <taxon>Pseudomonadaceae</taxon>
        <taxon>Pseudomonas</taxon>
    </lineage>
</organism>
<sequence>MDDRKVKTAQSAVALLHLGSQPPEHEQDVQLTLAKKIAAMLNVPLQADLTPSATVYWIPDETVIGSEQMQALGIRHEANFFGGAVPYPFMATKAISHPLIEHPAAVVEGWSERFDEQASSAVLRGFTVFDLADAERAGLTLLAHGPLRIKPVRGKAGRGQELIEDAQQLTSCLLNQDAVEVGNWGLVLEEHLKEVVTFSVGQVLVAGITASYCGTQRLTQDDSGAEVYGGSDLILVRGDYDQLGALPLSPALHLAIEQAVRYEQAALDCLGLVASRRNYDIAQGIDSLGEERSGVLEQSWRIGGASAAEIFALEAFYHDPALQRLRASTYETYGADTPANAQRLYHGAVPPHGTLSKFVKVEPYACP</sequence>
<dbReference type="Proteomes" id="UP001143328">
    <property type="component" value="Unassembled WGS sequence"/>
</dbReference>
<evidence type="ECO:0000313" key="1">
    <source>
        <dbReference type="EMBL" id="GLK88977.1"/>
    </source>
</evidence>
<dbReference type="AlphaFoldDB" id="A0A9W6NFM1"/>
<reference evidence="1" key="2">
    <citation type="submission" date="2023-01" db="EMBL/GenBank/DDBJ databases">
        <authorList>
            <person name="Sun Q."/>
            <person name="Evtushenko L."/>
        </authorList>
    </citation>
    <scope>NUCLEOTIDE SEQUENCE</scope>
    <source>
        <strain evidence="1">VKM B-2935</strain>
    </source>
</reference>
<dbReference type="Pfam" id="PF11379">
    <property type="entry name" value="DUF3182"/>
    <property type="match status" value="1"/>
</dbReference>
<reference evidence="1" key="1">
    <citation type="journal article" date="2014" name="Int. J. Syst. Evol. Microbiol.">
        <title>Complete genome sequence of Corynebacterium casei LMG S-19264T (=DSM 44701T), isolated from a smear-ripened cheese.</title>
        <authorList>
            <consortium name="US DOE Joint Genome Institute (JGI-PGF)"/>
            <person name="Walter F."/>
            <person name="Albersmeier A."/>
            <person name="Kalinowski J."/>
            <person name="Ruckert C."/>
        </authorList>
    </citation>
    <scope>NUCLEOTIDE SEQUENCE</scope>
    <source>
        <strain evidence="1">VKM B-2935</strain>
    </source>
</reference>
<proteinExistence type="predicted"/>
<dbReference type="InterPro" id="IPR021519">
    <property type="entry name" value="DUF3182"/>
</dbReference>
<keyword evidence="2" id="KW-1185">Reference proteome</keyword>